<feature type="transmembrane region" description="Helical" evidence="1">
    <location>
        <begin position="54"/>
        <end position="73"/>
    </location>
</feature>
<evidence type="ECO:0000313" key="3">
    <source>
        <dbReference type="Proteomes" id="UP001515480"/>
    </source>
</evidence>
<evidence type="ECO:0000256" key="1">
    <source>
        <dbReference type="SAM" id="Phobius"/>
    </source>
</evidence>
<dbReference type="EMBL" id="JBGBPQ010000004">
    <property type="protein sequence ID" value="KAL1525177.1"/>
    <property type="molecule type" value="Genomic_DNA"/>
</dbReference>
<sequence length="125" mass="13166">MSSLASRGGPSEVRADAALSPEAAKAWLEQAQAATSDEQVCKRKEARATILRDAGAAGACAGVVGAASGWAALKARPEFRRAVGGSGAAFFIFSTFFVPCMFVANRCRGRWQRGKSFFDKGDPSF</sequence>
<keyword evidence="3" id="KW-1185">Reference proteome</keyword>
<reference evidence="2 3" key="1">
    <citation type="journal article" date="2024" name="Science">
        <title>Giant polyketide synthase enzymes in the biosynthesis of giant marine polyether toxins.</title>
        <authorList>
            <person name="Fallon T.R."/>
            <person name="Shende V.V."/>
            <person name="Wierzbicki I.H."/>
            <person name="Pendleton A.L."/>
            <person name="Watervoot N.F."/>
            <person name="Auber R.P."/>
            <person name="Gonzalez D.J."/>
            <person name="Wisecaver J.H."/>
            <person name="Moore B.S."/>
        </authorList>
    </citation>
    <scope>NUCLEOTIDE SEQUENCE [LARGE SCALE GENOMIC DNA]</scope>
    <source>
        <strain evidence="2 3">12B1</strain>
    </source>
</reference>
<organism evidence="2 3">
    <name type="scientific">Prymnesium parvum</name>
    <name type="common">Toxic golden alga</name>
    <dbReference type="NCBI Taxonomy" id="97485"/>
    <lineage>
        <taxon>Eukaryota</taxon>
        <taxon>Haptista</taxon>
        <taxon>Haptophyta</taxon>
        <taxon>Prymnesiophyceae</taxon>
        <taxon>Prymnesiales</taxon>
        <taxon>Prymnesiaceae</taxon>
        <taxon>Prymnesium</taxon>
    </lineage>
</organism>
<keyword evidence="1" id="KW-1133">Transmembrane helix</keyword>
<keyword evidence="1" id="KW-0812">Transmembrane</keyword>
<keyword evidence="1" id="KW-0472">Membrane</keyword>
<dbReference type="AlphaFoldDB" id="A0AB34JWA8"/>
<name>A0AB34JWA8_PRYPA</name>
<comment type="caution">
    <text evidence="2">The sequence shown here is derived from an EMBL/GenBank/DDBJ whole genome shotgun (WGS) entry which is preliminary data.</text>
</comment>
<dbReference type="Proteomes" id="UP001515480">
    <property type="component" value="Unassembled WGS sequence"/>
</dbReference>
<protein>
    <recommendedName>
        <fullName evidence="4">Mitochondrial import inner membrane translocase subunit TIM22</fullName>
    </recommendedName>
</protein>
<evidence type="ECO:0008006" key="4">
    <source>
        <dbReference type="Google" id="ProtNLM"/>
    </source>
</evidence>
<feature type="transmembrane region" description="Helical" evidence="1">
    <location>
        <begin position="85"/>
        <end position="104"/>
    </location>
</feature>
<accession>A0AB34JWA8</accession>
<gene>
    <name evidence="2" type="ORF">AB1Y20_020047</name>
</gene>
<evidence type="ECO:0000313" key="2">
    <source>
        <dbReference type="EMBL" id="KAL1525177.1"/>
    </source>
</evidence>
<proteinExistence type="predicted"/>